<dbReference type="Pfam" id="PF09421">
    <property type="entry name" value="FRQ"/>
    <property type="match status" value="1"/>
</dbReference>
<dbReference type="OrthoDB" id="2536795at2759"/>
<dbReference type="GO" id="GO:0005634">
    <property type="term" value="C:nucleus"/>
    <property type="evidence" value="ECO:0007669"/>
    <property type="project" value="InterPro"/>
</dbReference>
<feature type="compositionally biased region" description="Basic and acidic residues" evidence="2">
    <location>
        <begin position="417"/>
        <end position="431"/>
    </location>
</feature>
<feature type="compositionally biased region" description="Polar residues" evidence="2">
    <location>
        <begin position="104"/>
        <end position="121"/>
    </location>
</feature>
<gene>
    <name evidence="3" type="ORF">VMCG_03870</name>
</gene>
<feature type="region of interest" description="Disordered" evidence="2">
    <location>
        <begin position="329"/>
        <end position="436"/>
    </location>
</feature>
<feature type="compositionally biased region" description="Low complexity" evidence="2">
    <location>
        <begin position="232"/>
        <end position="251"/>
    </location>
</feature>
<evidence type="ECO:0000313" key="3">
    <source>
        <dbReference type="EMBL" id="ROW07388.1"/>
    </source>
</evidence>
<reference evidence="3 4" key="1">
    <citation type="submission" date="2015-09" db="EMBL/GenBank/DDBJ databases">
        <title>Host preference determinants of Valsa canker pathogens revealed by comparative genomics.</title>
        <authorList>
            <person name="Yin Z."/>
            <person name="Huang L."/>
        </authorList>
    </citation>
    <scope>NUCLEOTIDE SEQUENCE [LARGE SCALE GENOMIC DNA]</scope>
    <source>
        <strain evidence="3 4">03-1</strain>
    </source>
</reference>
<feature type="compositionally biased region" description="Polar residues" evidence="2">
    <location>
        <begin position="1"/>
        <end position="11"/>
    </location>
</feature>
<evidence type="ECO:0000313" key="4">
    <source>
        <dbReference type="Proteomes" id="UP000283895"/>
    </source>
</evidence>
<keyword evidence="1" id="KW-0175">Coiled coil</keyword>
<proteinExistence type="predicted"/>
<evidence type="ECO:0008006" key="5">
    <source>
        <dbReference type="Google" id="ProtNLM"/>
    </source>
</evidence>
<feature type="region of interest" description="Disordered" evidence="2">
    <location>
        <begin position="207"/>
        <end position="270"/>
    </location>
</feature>
<sequence>MPNSKGMTQGSLPLPPNARGHPMPRRATPENSVTLQHHRLARNASMKPPTGSNVSPGSPPRRDSSGESHITGQSDPKNWFDRSNQNAPAAFDHATMDVDPPFYQKQSDSSNEEMNNPGQESAYSFVPSALQFQRPTMARSSSAEDFRSVIDDLTIENKRLKEALKKYKQFGRDLLREDKLFELKIHGLPRQKKRELEATLRDFATSLEGSPAALSQRAKKSSSKHVDRLKGSTSNSKHASTSSSTSRPVDSAYASMSTGPSSIGLTNASSGSFSRPWLARTRSAADRKVESYLQDIPEGLFPRPVTLTEKDKKKLVVRRLEQLFTGKALQRRDMSRNQSVPLETPAGGGMLPAPSQTIEPSREARIQSPELGKKRHTREDMSMSQSNYEDETTQGDRTGDSNEHVGNDESPSSTELPEQRATRPRDLDPDRAQVPSENMQYIRHLGVTAPEYLSQTRFKSQDVSIDAEGWIHLNLLCSLAQLHILNVTPDYIRSAVAERSAKFQLSRDGRKIRWRGGMEGTKFSSDSSGGSSQRSPETDATDASNEEGQRKRQKTGAQGSVSSGRTQTKMRPQNSLASDGFHYKPLFTRHHSSSAETSIDDTASEYGAGENSSFSPAFVSGSGSPARRKRRHDGAIIYYTGAPFCTDLSGDPGDLSPTTYMTSSGQEQESMIIHEEKPESCTLSGSSPPFRPLVDGPALDLSNEEPVLMDETDHTEEDDGFGFTWSDEPQKLQLKPLEAHLEPFGLGGVTPDDHFAVVVVTRHPMNCPPRGRPGMLRSTSVETAGSASSRIAPTTPHTPNQAVDGPSNIQVQTIAKRYKVLKPLPLPPPAMFYPPFTDTTESEGSVLDDEYSDEDDSQVILDDSASVSPLANPHQPKEMFAGMGVLDSGEDEGMDVNTRISPKDGFVPGLRQMSSSSVRPEGSFGKGGGLQPDSSGATAGEASGYSSSQSNMEEDE</sequence>
<feature type="compositionally biased region" description="Basic and acidic residues" evidence="2">
    <location>
        <begin position="397"/>
        <end position="407"/>
    </location>
</feature>
<evidence type="ECO:0000256" key="2">
    <source>
        <dbReference type="SAM" id="MobiDB-lite"/>
    </source>
</evidence>
<name>A0A423WVH6_9PEZI</name>
<dbReference type="AlphaFoldDB" id="A0A423WVH6"/>
<feature type="region of interest" description="Disordered" evidence="2">
    <location>
        <begin position="1"/>
        <end position="121"/>
    </location>
</feature>
<dbReference type="InterPro" id="IPR018554">
    <property type="entry name" value="FRQ"/>
</dbReference>
<protein>
    <recommendedName>
        <fullName evidence="5">Frequency clock protein</fullName>
    </recommendedName>
</protein>
<feature type="compositionally biased region" description="Polar residues" evidence="2">
    <location>
        <begin position="254"/>
        <end position="270"/>
    </location>
</feature>
<dbReference type="EMBL" id="LKEA01000008">
    <property type="protein sequence ID" value="ROW07388.1"/>
    <property type="molecule type" value="Genomic_DNA"/>
</dbReference>
<feature type="region of interest" description="Disordered" evidence="2">
    <location>
        <begin position="835"/>
        <end position="856"/>
    </location>
</feature>
<feature type="compositionally biased region" description="Polar residues" evidence="2">
    <location>
        <begin position="944"/>
        <end position="956"/>
    </location>
</feature>
<dbReference type="GO" id="GO:0005737">
    <property type="term" value="C:cytoplasm"/>
    <property type="evidence" value="ECO:0007669"/>
    <property type="project" value="InterPro"/>
</dbReference>
<dbReference type="GO" id="GO:0007623">
    <property type="term" value="P:circadian rhythm"/>
    <property type="evidence" value="ECO:0007669"/>
    <property type="project" value="InterPro"/>
</dbReference>
<dbReference type="STRING" id="356882.A0A423WVH6"/>
<feature type="coiled-coil region" evidence="1">
    <location>
        <begin position="143"/>
        <end position="170"/>
    </location>
</feature>
<feature type="region of interest" description="Disordered" evidence="2">
    <location>
        <begin position="887"/>
        <end position="956"/>
    </location>
</feature>
<feature type="compositionally biased region" description="Polar residues" evidence="2">
    <location>
        <begin position="555"/>
        <end position="577"/>
    </location>
</feature>
<accession>A0A423WVH6</accession>
<organism evidence="3 4">
    <name type="scientific">Cytospora schulzeri</name>
    <dbReference type="NCBI Taxonomy" id="448051"/>
    <lineage>
        <taxon>Eukaryota</taxon>
        <taxon>Fungi</taxon>
        <taxon>Dikarya</taxon>
        <taxon>Ascomycota</taxon>
        <taxon>Pezizomycotina</taxon>
        <taxon>Sordariomycetes</taxon>
        <taxon>Sordariomycetidae</taxon>
        <taxon>Diaporthales</taxon>
        <taxon>Cytosporaceae</taxon>
        <taxon>Cytospora</taxon>
    </lineage>
</organism>
<evidence type="ECO:0000256" key="1">
    <source>
        <dbReference type="SAM" id="Coils"/>
    </source>
</evidence>
<feature type="region of interest" description="Disordered" evidence="2">
    <location>
        <begin position="786"/>
        <end position="805"/>
    </location>
</feature>
<comment type="caution">
    <text evidence="3">The sequence shown here is derived from an EMBL/GenBank/DDBJ whole genome shotgun (WGS) entry which is preliminary data.</text>
</comment>
<dbReference type="Proteomes" id="UP000283895">
    <property type="component" value="Unassembled WGS sequence"/>
</dbReference>
<keyword evidence="4" id="KW-1185">Reference proteome</keyword>
<feature type="compositionally biased region" description="Acidic residues" evidence="2">
    <location>
        <begin position="846"/>
        <end position="856"/>
    </location>
</feature>
<feature type="region of interest" description="Disordered" evidence="2">
    <location>
        <begin position="514"/>
        <end position="629"/>
    </location>
</feature>
<feature type="compositionally biased region" description="Polar residues" evidence="2">
    <location>
        <begin position="70"/>
        <end position="87"/>
    </location>
</feature>
<dbReference type="GO" id="GO:0006355">
    <property type="term" value="P:regulation of DNA-templated transcription"/>
    <property type="evidence" value="ECO:0007669"/>
    <property type="project" value="InterPro"/>
</dbReference>